<keyword evidence="4" id="KW-0040">ANK repeat</keyword>
<comment type="caution">
    <text evidence="7">The sequence shown here is derived from an EMBL/GenBank/DDBJ whole genome shotgun (WGS) entry which is preliminary data.</text>
</comment>
<evidence type="ECO:0000313" key="7">
    <source>
        <dbReference type="EMBL" id="CAK0805952.1"/>
    </source>
</evidence>
<evidence type="ECO:0000259" key="6">
    <source>
        <dbReference type="Pfam" id="PF05118"/>
    </source>
</evidence>
<dbReference type="PROSITE" id="PS50088">
    <property type="entry name" value="ANK_REPEAT"/>
    <property type="match status" value="1"/>
</dbReference>
<feature type="repeat" description="ANK" evidence="4">
    <location>
        <begin position="1"/>
        <end position="27"/>
    </location>
</feature>
<gene>
    <name evidence="7" type="ORF">PCOR1329_LOCUS12349</name>
</gene>
<dbReference type="Gene3D" id="2.60.120.330">
    <property type="entry name" value="B-lactam Antibiotic, Isopenicillin N Synthase, Chain"/>
    <property type="match status" value="1"/>
</dbReference>
<name>A0ABN9QL11_9DINO</name>
<dbReference type="SMART" id="SM00248">
    <property type="entry name" value="ANK"/>
    <property type="match status" value="3"/>
</dbReference>
<keyword evidence="3" id="KW-0560">Oxidoreductase</keyword>
<proteinExistence type="inferred from homology"/>
<evidence type="ECO:0000256" key="5">
    <source>
        <dbReference type="SAM" id="MobiDB-lite"/>
    </source>
</evidence>
<organism evidence="7 8">
    <name type="scientific">Prorocentrum cordatum</name>
    <dbReference type="NCBI Taxonomy" id="2364126"/>
    <lineage>
        <taxon>Eukaryota</taxon>
        <taxon>Sar</taxon>
        <taxon>Alveolata</taxon>
        <taxon>Dinophyceae</taxon>
        <taxon>Prorocentrales</taxon>
        <taxon>Prorocentraceae</taxon>
        <taxon>Prorocentrum</taxon>
    </lineage>
</organism>
<feature type="compositionally biased region" description="Low complexity" evidence="5">
    <location>
        <begin position="654"/>
        <end position="665"/>
    </location>
</feature>
<dbReference type="InterPro" id="IPR002110">
    <property type="entry name" value="Ankyrin_rpt"/>
</dbReference>
<evidence type="ECO:0000256" key="4">
    <source>
        <dbReference type="PROSITE-ProRule" id="PRU00023"/>
    </source>
</evidence>
<evidence type="ECO:0000256" key="1">
    <source>
        <dbReference type="ARBA" id="ARBA00007730"/>
    </source>
</evidence>
<dbReference type="SUPFAM" id="SSF48403">
    <property type="entry name" value="Ankyrin repeat"/>
    <property type="match status" value="1"/>
</dbReference>
<keyword evidence="2" id="KW-0223">Dioxygenase</keyword>
<feature type="compositionally biased region" description="Pro residues" evidence="5">
    <location>
        <begin position="639"/>
        <end position="653"/>
    </location>
</feature>
<dbReference type="InterPro" id="IPR027443">
    <property type="entry name" value="IPNS-like_sf"/>
</dbReference>
<feature type="region of interest" description="Disordered" evidence="5">
    <location>
        <begin position="166"/>
        <end position="189"/>
    </location>
</feature>
<feature type="domain" description="Aspartyl/asparaginy/proline hydroxylase" evidence="6">
    <location>
        <begin position="452"/>
        <end position="614"/>
    </location>
</feature>
<evidence type="ECO:0000256" key="3">
    <source>
        <dbReference type="ARBA" id="ARBA00023002"/>
    </source>
</evidence>
<sequence>MWAARGGHCDVMKLLLEQGFDLSRRDEDSNTVADHAREYLEVRSALRQVADASGALLGAAQRGDVRAARQALQEGAYVNVQDELGWTPLTWSAMHHSLGLVQLLAQHLADPSAVEASAEVIQDAGLGKQDGLRVRLAVGVARALLDAAPVQCRSCGAVRGRALGARAEGQAARPPSARPAPPAASTAPGARARAGALAARVAGGPRPMPGVARLLRGAALGVAAAQPLAWPPAPQGPLVVGGVEFSREDDLENVEKLSNLFGSVFYTKVLSPGDSSVDEAWQGLSSDIWALAEHAAQAPSLALAVSMTLYSYFWWEGPHSGQLDLRSGRLAAELMYASLGHSGCRDRGLSLLEFFVRQCHMRWRYLMMLLGEVGRHLVLQRRDLAAGAEVLGQARACFREMAGLPQFGSGPAPMQLPHQANFNEDYFPAAVARQGPVWRSGAQDVPMAAFLEENFPTIRAELDSILAVEGAFDGLDAQTRNAETQFGPRGDDWLTAYMVRNTEFFEPVCALAPRTCALLRSRPEVAGCRMGGSGAGFLRMRPGGRLKPHFGNAPRLSVHLGLIVPEGEIFMSVGNEVVRWEEGRALVFDDTFIHSVTHNEAKPRYVLNVWMCHPCDAENGRIRARAKCKIRQRRHQRPPIDPGRFFPPAPAPAAPAAAAAAAAAPHPLTSADPICPDRPPRGCALDLPSPGPLPTAPRGPRIRPRRPRGRGTPPPAAQKTASRRRAGPLFTAARPGGRRGRGAGPLGRPGSSPAFREAVEALTADAGSCSEGRRASAKPRRLLRAPSPSRRRHADVLTLCVRRRPQGRPAHRDVL</sequence>
<feature type="compositionally biased region" description="Low complexity" evidence="5">
    <location>
        <begin position="166"/>
        <end position="175"/>
    </location>
</feature>
<dbReference type="EMBL" id="CAUYUJ010003598">
    <property type="protein sequence ID" value="CAK0805952.1"/>
    <property type="molecule type" value="Genomic_DNA"/>
</dbReference>
<feature type="compositionally biased region" description="Basic residues" evidence="5">
    <location>
        <begin position="775"/>
        <end position="793"/>
    </location>
</feature>
<keyword evidence="8" id="KW-1185">Reference proteome</keyword>
<dbReference type="Proteomes" id="UP001189429">
    <property type="component" value="Unassembled WGS sequence"/>
</dbReference>
<dbReference type="InterPro" id="IPR007803">
    <property type="entry name" value="Asp/Arg/Pro-Hydrxlase"/>
</dbReference>
<dbReference type="InterPro" id="IPR036770">
    <property type="entry name" value="Ankyrin_rpt-contain_sf"/>
</dbReference>
<dbReference type="SUPFAM" id="SSF51197">
    <property type="entry name" value="Clavaminate synthase-like"/>
    <property type="match status" value="1"/>
</dbReference>
<dbReference type="Gene3D" id="1.25.40.20">
    <property type="entry name" value="Ankyrin repeat-containing domain"/>
    <property type="match status" value="2"/>
</dbReference>
<feature type="compositionally biased region" description="Basic residues" evidence="5">
    <location>
        <begin position="700"/>
        <end position="709"/>
    </location>
</feature>
<dbReference type="InterPro" id="IPR051821">
    <property type="entry name" value="Asp/Asn_beta-hydroxylase"/>
</dbReference>
<accession>A0ABN9QL11</accession>
<dbReference type="PANTHER" id="PTHR46332:SF5">
    <property type="entry name" value="ASPARTATE BETA-HYDROXYLASE DOMAIN CONTAINING 2"/>
    <property type="match status" value="1"/>
</dbReference>
<evidence type="ECO:0000256" key="2">
    <source>
        <dbReference type="ARBA" id="ARBA00022964"/>
    </source>
</evidence>
<feature type="region of interest" description="Disordered" evidence="5">
    <location>
        <begin position="630"/>
        <end position="795"/>
    </location>
</feature>
<comment type="similarity">
    <text evidence="1">Belongs to the aspartyl/asparaginyl beta-hydroxylase family.</text>
</comment>
<reference evidence="7" key="1">
    <citation type="submission" date="2023-10" db="EMBL/GenBank/DDBJ databases">
        <authorList>
            <person name="Chen Y."/>
            <person name="Shah S."/>
            <person name="Dougan E. K."/>
            <person name="Thang M."/>
            <person name="Chan C."/>
        </authorList>
    </citation>
    <scope>NUCLEOTIDE SEQUENCE [LARGE SCALE GENOMIC DNA]</scope>
</reference>
<evidence type="ECO:0000313" key="8">
    <source>
        <dbReference type="Proteomes" id="UP001189429"/>
    </source>
</evidence>
<dbReference type="PANTHER" id="PTHR46332">
    <property type="entry name" value="ASPARTATE BETA-HYDROXYLASE DOMAIN-CONTAINING PROTEIN 2"/>
    <property type="match status" value="1"/>
</dbReference>
<dbReference type="Pfam" id="PF05118">
    <property type="entry name" value="Asp_Arg_Hydrox"/>
    <property type="match status" value="1"/>
</dbReference>
<protein>
    <recommendedName>
        <fullName evidence="6">Aspartyl/asparaginy/proline hydroxylase domain-containing protein</fullName>
    </recommendedName>
</protein>